<evidence type="ECO:0000256" key="5">
    <source>
        <dbReference type="ARBA" id="ARBA00022525"/>
    </source>
</evidence>
<dbReference type="InterPro" id="IPR002371">
    <property type="entry name" value="FlgK"/>
</dbReference>
<accession>A0A921NSL1</accession>
<dbReference type="InterPro" id="IPR053927">
    <property type="entry name" value="FlgK_helical"/>
</dbReference>
<reference evidence="9" key="1">
    <citation type="submission" date="2013-03" db="EMBL/GenBank/DDBJ databases">
        <title>Genome Sequence of the Profundibacterium mesophilum strain KAUST100406-0324T from Red Sea, a novel genus in the family Rhodobacteraceae.</title>
        <authorList>
            <person name="Essack M."/>
            <person name="Alam I."/>
            <person name="Lafi F."/>
            <person name="Alawi W."/>
            <person name="Kamanu F."/>
            <person name="Al-Suwailem A."/>
            <person name="Lee O.O."/>
            <person name="Xu Y."/>
            <person name="Bajic V."/>
            <person name="Qian P.-Y."/>
            <person name="Archer J."/>
        </authorList>
    </citation>
    <scope>NUCLEOTIDE SEQUENCE</scope>
    <source>
        <strain evidence="9">KAUST100406-0324</strain>
    </source>
</reference>
<dbReference type="NCBIfam" id="TIGR02492">
    <property type="entry name" value="flgK_ends"/>
    <property type="match status" value="1"/>
</dbReference>
<dbReference type="GO" id="GO:0009424">
    <property type="term" value="C:bacterial-type flagellum hook"/>
    <property type="evidence" value="ECO:0007669"/>
    <property type="project" value="InterPro"/>
</dbReference>
<keyword evidence="6" id="KW-0975">Bacterial flagellum</keyword>
<dbReference type="OrthoDB" id="7181295at2"/>
<evidence type="ECO:0000259" key="7">
    <source>
        <dbReference type="Pfam" id="PF06429"/>
    </source>
</evidence>
<comment type="subcellular location">
    <subcellularLocation>
        <location evidence="1">Bacterial flagellum</location>
    </subcellularLocation>
    <subcellularLocation>
        <location evidence="2">Secreted</location>
    </subcellularLocation>
</comment>
<feature type="domain" description="Flagellar hook-associated protein FlgK helical" evidence="8">
    <location>
        <begin position="99"/>
        <end position="298"/>
    </location>
</feature>
<dbReference type="PANTHER" id="PTHR30033">
    <property type="entry name" value="FLAGELLAR HOOK-ASSOCIATED PROTEIN 1"/>
    <property type="match status" value="1"/>
</dbReference>
<gene>
    <name evidence="9" type="ORF">PMES_03025</name>
</gene>
<evidence type="ECO:0000256" key="6">
    <source>
        <dbReference type="ARBA" id="ARBA00023143"/>
    </source>
</evidence>
<dbReference type="PANTHER" id="PTHR30033:SF2">
    <property type="entry name" value="FLAGELLAR HOOK PROTEIN"/>
    <property type="match status" value="1"/>
</dbReference>
<comment type="caution">
    <text evidence="9">The sequence shown here is derived from an EMBL/GenBank/DDBJ whole genome shotgun (WGS) entry which is preliminary data.</text>
</comment>
<dbReference type="Pfam" id="PF06429">
    <property type="entry name" value="Flg_bbr_C"/>
    <property type="match status" value="1"/>
</dbReference>
<sequence length="470" mass="49221">MSIASAFNAARSALTVTGRWAEVTSNNISNADRPEYTRRGLTLDSVGDASGVRVAAVQREMNAALDREYRLETGRVARQDTVAELLDAYTAKLGSPGTEGTVSARMTGLQSSFDLLSANPADPALQRNVLDAADGMTRSLNKASRDLKETTAAVTARIVGEVEVVNGMLGEVGEINRQIAIEEKGSRRMAVLEDQLATRLDGIAQVMDFTLERDAAGRAELRTRSGAELVAGTQVTTISFDAASGALFAGASEITPGETGVRGFGEGRLAGEIELRNAILPQMELQLDEMAGALVAGFEMAEGLAGSPGLFTDAGAAYDPASREGLAGRITVNDAVRPEAGGALWRLRDGVSAATPGYAGDSTQITAYSDLLSGPVAYDPAAGLGTGITMTDYAAGLMAEQHAVRVDAETQAESLALGTETIAHARAGLQGVNIDEELQQLMAVEQSYAANSQVMRTLDDMMETLLAAIR</sequence>
<dbReference type="InterPro" id="IPR010930">
    <property type="entry name" value="Flg_bb/hook_C_dom"/>
</dbReference>
<keyword evidence="9" id="KW-0969">Cilium</keyword>
<evidence type="ECO:0000259" key="8">
    <source>
        <dbReference type="Pfam" id="PF22638"/>
    </source>
</evidence>
<evidence type="ECO:0000313" key="10">
    <source>
        <dbReference type="Proteomes" id="UP000698242"/>
    </source>
</evidence>
<dbReference type="AlphaFoldDB" id="A0A921NSL1"/>
<dbReference type="Pfam" id="PF22638">
    <property type="entry name" value="FlgK_D1"/>
    <property type="match status" value="1"/>
</dbReference>
<evidence type="ECO:0000256" key="3">
    <source>
        <dbReference type="ARBA" id="ARBA00009677"/>
    </source>
</evidence>
<dbReference type="GO" id="GO:0044780">
    <property type="term" value="P:bacterial-type flagellum assembly"/>
    <property type="evidence" value="ECO:0007669"/>
    <property type="project" value="InterPro"/>
</dbReference>
<name>A0A921NSL1_9RHOB</name>
<dbReference type="RefSeq" id="WP_159966531.1">
    <property type="nucleotide sequence ID" value="NZ_APKE01000036.1"/>
</dbReference>
<keyword evidence="9" id="KW-0966">Cell projection</keyword>
<evidence type="ECO:0000256" key="1">
    <source>
        <dbReference type="ARBA" id="ARBA00004365"/>
    </source>
</evidence>
<organism evidence="9 10">
    <name type="scientific">Profundibacterium mesophilum KAUST100406-0324</name>
    <dbReference type="NCBI Taxonomy" id="1037889"/>
    <lineage>
        <taxon>Bacteria</taxon>
        <taxon>Pseudomonadati</taxon>
        <taxon>Pseudomonadota</taxon>
        <taxon>Alphaproteobacteria</taxon>
        <taxon>Rhodobacterales</taxon>
        <taxon>Roseobacteraceae</taxon>
        <taxon>Profundibacterium</taxon>
    </lineage>
</organism>
<keyword evidence="9" id="KW-0282">Flagellum</keyword>
<proteinExistence type="inferred from homology"/>
<dbReference type="Proteomes" id="UP000698242">
    <property type="component" value="Unassembled WGS sequence"/>
</dbReference>
<protein>
    <recommendedName>
        <fullName evidence="4">Flagellar hook-associated protein 1</fullName>
    </recommendedName>
</protein>
<comment type="similarity">
    <text evidence="3">Belongs to the flagella basal body rod proteins family.</text>
</comment>
<evidence type="ECO:0000256" key="4">
    <source>
        <dbReference type="ARBA" id="ARBA00016244"/>
    </source>
</evidence>
<dbReference type="SUPFAM" id="SSF64518">
    <property type="entry name" value="Phase 1 flagellin"/>
    <property type="match status" value="1"/>
</dbReference>
<evidence type="ECO:0000256" key="2">
    <source>
        <dbReference type="ARBA" id="ARBA00004613"/>
    </source>
</evidence>
<dbReference type="GO" id="GO:0005198">
    <property type="term" value="F:structural molecule activity"/>
    <property type="evidence" value="ECO:0007669"/>
    <property type="project" value="InterPro"/>
</dbReference>
<keyword evidence="10" id="KW-1185">Reference proteome</keyword>
<feature type="domain" description="Flagellar basal-body/hook protein C-terminal" evidence="7">
    <location>
        <begin position="431"/>
        <end position="466"/>
    </location>
</feature>
<dbReference type="GO" id="GO:0005576">
    <property type="term" value="C:extracellular region"/>
    <property type="evidence" value="ECO:0007669"/>
    <property type="project" value="UniProtKB-SubCell"/>
</dbReference>
<dbReference type="EMBL" id="APKE01000036">
    <property type="protein sequence ID" value="KAF0674643.1"/>
    <property type="molecule type" value="Genomic_DNA"/>
</dbReference>
<evidence type="ECO:0000313" key="9">
    <source>
        <dbReference type="EMBL" id="KAF0674643.1"/>
    </source>
</evidence>
<keyword evidence="5" id="KW-0964">Secreted</keyword>